<dbReference type="RefSeq" id="XP_030994488.1">
    <property type="nucleotide sequence ID" value="XM_031144532.1"/>
</dbReference>
<dbReference type="AlphaFoldDB" id="A0A507AZ32"/>
<sequence length="649" mass="71459">MESPSFTYTALPPGRFFRLLSVHPGAPEDNLICDLFPYEIDTAPPYTALSYVWGDPTKSAEVTCSGHACNITQSLSEGLRRIRKADEPQIAWADAICINQNDMVEKGHQVDLMGVIYDTASNVLVWLGPDPSDSAREAFRCLSTINEKIWTRTDQVWYSPPEEEVPMRNVTLISSSGEQQEVSAPTARRSILGDVLGPHGRDAISKLFGLTWFTRVWVLQEVGLAEAATAFWGDAGVDFAEIAVFIANVYGEEDLKYFLGPEISGSLAGSPLYALWNVWCTYGKPSSWVYRSPLLRAFAGQIAATCDVDFTLVLEASRYFDATNELDHVYAFLGHPKAKKPGTDQAWLRVDYALSVREQHRLLAVSMAEESLNFLVQAQHTDESLESTADYPSWVPRWNEKTPLHADAFWEAYDASRRKVSREPFRARADGDRLAVSATIIDSVDSSTARMDKSGFEPIEEAGGRLLEQCWAVATQKPCPYGPQDAVNAFASTLTCHYKPRDGGGGGGGGNAPGSHHSVVEQLAGFCMRAGVKFWQDIEATGGLWSLDTTLVAGKMFGPQFKAYGTNRRFFNTEERGLWGLGPAAMRQGDVCAVIFGADVPFVLRPVDDARGEYKVVGECYMYKFMDGEAVFPGQGGQVGFSRDDIVLV</sequence>
<comment type="caution">
    <text evidence="2">The sequence shown here is derived from an EMBL/GenBank/DDBJ whole genome shotgun (WGS) entry which is preliminary data.</text>
</comment>
<reference evidence="2 3" key="1">
    <citation type="submission" date="2019-06" db="EMBL/GenBank/DDBJ databases">
        <title>Draft genome sequence of the filamentous fungus Phialemoniopsis curvata isolated from diesel fuel.</title>
        <authorList>
            <person name="Varaljay V.A."/>
            <person name="Lyon W.J."/>
            <person name="Crouch A.L."/>
            <person name="Drake C.E."/>
            <person name="Hollomon J.M."/>
            <person name="Nadeau L.J."/>
            <person name="Nunn H.S."/>
            <person name="Stevenson B.S."/>
            <person name="Bojanowski C.L."/>
            <person name="Crookes-Goodson W.J."/>
        </authorList>
    </citation>
    <scope>NUCLEOTIDE SEQUENCE [LARGE SCALE GENOMIC DNA]</scope>
    <source>
        <strain evidence="2 3">D216</strain>
    </source>
</reference>
<proteinExistence type="predicted"/>
<evidence type="ECO:0000313" key="2">
    <source>
        <dbReference type="EMBL" id="TPX12777.1"/>
    </source>
</evidence>
<protein>
    <recommendedName>
        <fullName evidence="1">Heterokaryon incompatibility domain-containing protein</fullName>
    </recommendedName>
</protein>
<dbReference type="InterPro" id="IPR010730">
    <property type="entry name" value="HET"/>
</dbReference>
<keyword evidence="3" id="KW-1185">Reference proteome</keyword>
<gene>
    <name evidence="2" type="ORF">E0L32_000954</name>
</gene>
<evidence type="ECO:0000313" key="3">
    <source>
        <dbReference type="Proteomes" id="UP000319257"/>
    </source>
</evidence>
<organism evidence="2 3">
    <name type="scientific">Thyridium curvatum</name>
    <dbReference type="NCBI Taxonomy" id="1093900"/>
    <lineage>
        <taxon>Eukaryota</taxon>
        <taxon>Fungi</taxon>
        <taxon>Dikarya</taxon>
        <taxon>Ascomycota</taxon>
        <taxon>Pezizomycotina</taxon>
        <taxon>Sordariomycetes</taxon>
        <taxon>Sordariomycetidae</taxon>
        <taxon>Thyridiales</taxon>
        <taxon>Thyridiaceae</taxon>
        <taxon>Thyridium</taxon>
    </lineage>
</organism>
<feature type="domain" description="Heterokaryon incompatibility" evidence="1">
    <location>
        <begin position="46"/>
        <end position="221"/>
    </location>
</feature>
<dbReference type="InterPro" id="IPR052895">
    <property type="entry name" value="HetReg/Transcr_Mod"/>
</dbReference>
<name>A0A507AZ32_9PEZI</name>
<dbReference type="InParanoid" id="A0A507AZ32"/>
<dbReference type="PANTHER" id="PTHR24148">
    <property type="entry name" value="ANKYRIN REPEAT DOMAIN-CONTAINING PROTEIN 39 HOMOLOG-RELATED"/>
    <property type="match status" value="1"/>
</dbReference>
<dbReference type="PANTHER" id="PTHR24148:SF64">
    <property type="entry name" value="HETEROKARYON INCOMPATIBILITY DOMAIN-CONTAINING PROTEIN"/>
    <property type="match status" value="1"/>
</dbReference>
<dbReference type="Pfam" id="PF06985">
    <property type="entry name" value="HET"/>
    <property type="match status" value="1"/>
</dbReference>
<dbReference type="Proteomes" id="UP000319257">
    <property type="component" value="Unassembled WGS sequence"/>
</dbReference>
<accession>A0A507AZ32</accession>
<evidence type="ECO:0000259" key="1">
    <source>
        <dbReference type="Pfam" id="PF06985"/>
    </source>
</evidence>
<dbReference type="EMBL" id="SKBQ01000003">
    <property type="protein sequence ID" value="TPX12777.1"/>
    <property type="molecule type" value="Genomic_DNA"/>
</dbReference>
<dbReference type="STRING" id="1093900.A0A507AZ32"/>
<dbReference type="GeneID" id="41968401"/>
<dbReference type="Pfam" id="PF26639">
    <property type="entry name" value="Het-6_barrel"/>
    <property type="match status" value="1"/>
</dbReference>
<dbReference type="OrthoDB" id="2504919at2759"/>